<dbReference type="Proteomes" id="UP000074119">
    <property type="component" value="Chromosome"/>
</dbReference>
<evidence type="ECO:0000256" key="1">
    <source>
        <dbReference type="SAM" id="Phobius"/>
    </source>
</evidence>
<dbReference type="KEGG" id="zal:AZF00_02770"/>
<evidence type="ECO:0000313" key="3">
    <source>
        <dbReference type="Proteomes" id="UP000074119"/>
    </source>
</evidence>
<feature type="transmembrane region" description="Helical" evidence="1">
    <location>
        <begin position="130"/>
        <end position="154"/>
    </location>
</feature>
<reference evidence="2 3" key="1">
    <citation type="submission" date="2015-12" db="EMBL/GenBank/DDBJ databases">
        <authorList>
            <person name="Shamseldin A."/>
            <person name="Moawad H."/>
            <person name="Abd El-Rahim W.M."/>
            <person name="Sadowsky M.J."/>
        </authorList>
    </citation>
    <scope>NUCLEOTIDE SEQUENCE [LARGE SCALE GENOMIC DNA]</scope>
    <source>
        <strain evidence="2 3">SM2</strain>
    </source>
</reference>
<dbReference type="InterPro" id="IPR058965">
    <property type="entry name" value="SOI/HabA-like"/>
</dbReference>
<dbReference type="AlphaFoldDB" id="A0A127M234"/>
<accession>A0A127M234</accession>
<evidence type="ECO:0008006" key="4">
    <source>
        <dbReference type="Google" id="ProtNLM"/>
    </source>
</evidence>
<keyword evidence="1" id="KW-0812">Transmembrane</keyword>
<dbReference type="RefSeq" id="WP_008248120.1">
    <property type="nucleotide sequence ID" value="NZ_CP014544.1"/>
</dbReference>
<organism evidence="2 3">
    <name type="scientific">Zhongshania aliphaticivorans</name>
    <dbReference type="NCBI Taxonomy" id="1470434"/>
    <lineage>
        <taxon>Bacteria</taxon>
        <taxon>Pseudomonadati</taxon>
        <taxon>Pseudomonadota</taxon>
        <taxon>Gammaproteobacteria</taxon>
        <taxon>Cellvibrionales</taxon>
        <taxon>Spongiibacteraceae</taxon>
        <taxon>Zhongshania</taxon>
    </lineage>
</organism>
<proteinExistence type="predicted"/>
<sequence>MTDRTRALLFLNGFSLIALSLLIGWVWFFALLDRIVLWPLPIDIPVSIPDDGRAWRMAHMEAITQGLMLIGLGAAGRFISISDTQFKWLFWGALTAAWLFTIQACFNALFGTRGLAFGGGPFKSGIANDIIYISGYLPMIGIHVMIVLTLLGIWRSVKEFPRHEH</sequence>
<dbReference type="EMBL" id="CP014544">
    <property type="protein sequence ID" value="AMO67287.1"/>
    <property type="molecule type" value="Genomic_DNA"/>
</dbReference>
<protein>
    <recommendedName>
        <fullName evidence="4">Styrene-oxide isomerase</fullName>
    </recommendedName>
</protein>
<keyword evidence="1" id="KW-0472">Membrane</keyword>
<evidence type="ECO:0000313" key="2">
    <source>
        <dbReference type="EMBL" id="AMO67287.1"/>
    </source>
</evidence>
<name>A0A127M234_9GAMM</name>
<dbReference type="Pfam" id="PF26512">
    <property type="entry name" value="SOI"/>
    <property type="match status" value="1"/>
</dbReference>
<feature type="transmembrane region" description="Helical" evidence="1">
    <location>
        <begin position="7"/>
        <end position="30"/>
    </location>
</feature>
<feature type="transmembrane region" description="Helical" evidence="1">
    <location>
        <begin position="62"/>
        <end position="81"/>
    </location>
</feature>
<feature type="transmembrane region" description="Helical" evidence="1">
    <location>
        <begin position="88"/>
        <end position="110"/>
    </location>
</feature>
<gene>
    <name evidence="2" type="ORF">AZF00_02770</name>
</gene>
<keyword evidence="1" id="KW-1133">Transmembrane helix</keyword>